<keyword evidence="3" id="KW-1185">Reference proteome</keyword>
<protein>
    <submittedName>
        <fullName evidence="2">Uncharacterized protein</fullName>
    </submittedName>
</protein>
<proteinExistence type="predicted"/>
<dbReference type="EMBL" id="SRLO01010179">
    <property type="protein sequence ID" value="TNN26471.1"/>
    <property type="molecule type" value="Genomic_DNA"/>
</dbReference>
<feature type="compositionally biased region" description="Polar residues" evidence="1">
    <location>
        <begin position="52"/>
        <end position="67"/>
    </location>
</feature>
<accession>A0A4Z2ECK5</accession>
<evidence type="ECO:0000313" key="3">
    <source>
        <dbReference type="Proteomes" id="UP000314294"/>
    </source>
</evidence>
<dbReference type="Proteomes" id="UP000314294">
    <property type="component" value="Unassembled WGS sequence"/>
</dbReference>
<dbReference type="AlphaFoldDB" id="A0A4Z2ECK5"/>
<feature type="region of interest" description="Disordered" evidence="1">
    <location>
        <begin position="49"/>
        <end position="75"/>
    </location>
</feature>
<evidence type="ECO:0000256" key="1">
    <source>
        <dbReference type="SAM" id="MobiDB-lite"/>
    </source>
</evidence>
<sequence length="75" mass="8158">MEEVTWGSQFSGGPKDLRCPFQSVPSRRTLTRCRALAFVLLLLAPGRPAAPQSVSVTHDPVSQSQRGTAEPHCCH</sequence>
<organism evidence="2 3">
    <name type="scientific">Liparis tanakae</name>
    <name type="common">Tanaka's snailfish</name>
    <dbReference type="NCBI Taxonomy" id="230148"/>
    <lineage>
        <taxon>Eukaryota</taxon>
        <taxon>Metazoa</taxon>
        <taxon>Chordata</taxon>
        <taxon>Craniata</taxon>
        <taxon>Vertebrata</taxon>
        <taxon>Euteleostomi</taxon>
        <taxon>Actinopterygii</taxon>
        <taxon>Neopterygii</taxon>
        <taxon>Teleostei</taxon>
        <taxon>Neoteleostei</taxon>
        <taxon>Acanthomorphata</taxon>
        <taxon>Eupercaria</taxon>
        <taxon>Perciformes</taxon>
        <taxon>Cottioidei</taxon>
        <taxon>Cottales</taxon>
        <taxon>Liparidae</taxon>
        <taxon>Liparis</taxon>
    </lineage>
</organism>
<name>A0A4Z2ECK5_9TELE</name>
<reference evidence="2 3" key="1">
    <citation type="submission" date="2019-03" db="EMBL/GenBank/DDBJ databases">
        <title>First draft genome of Liparis tanakae, snailfish: a comprehensive survey of snailfish specific genes.</title>
        <authorList>
            <person name="Kim W."/>
            <person name="Song I."/>
            <person name="Jeong J.-H."/>
            <person name="Kim D."/>
            <person name="Kim S."/>
            <person name="Ryu S."/>
            <person name="Song J.Y."/>
            <person name="Lee S.K."/>
        </authorList>
    </citation>
    <scope>NUCLEOTIDE SEQUENCE [LARGE SCALE GENOMIC DNA]</scope>
    <source>
        <tissue evidence="2">Muscle</tissue>
    </source>
</reference>
<gene>
    <name evidence="2" type="ORF">EYF80_063391</name>
</gene>
<evidence type="ECO:0000313" key="2">
    <source>
        <dbReference type="EMBL" id="TNN26471.1"/>
    </source>
</evidence>
<comment type="caution">
    <text evidence="2">The sequence shown here is derived from an EMBL/GenBank/DDBJ whole genome shotgun (WGS) entry which is preliminary data.</text>
</comment>